<dbReference type="Proteomes" id="UP000499080">
    <property type="component" value="Unassembled WGS sequence"/>
</dbReference>
<gene>
    <name evidence="1" type="ORF">AVEN_214860_1</name>
</gene>
<dbReference type="AlphaFoldDB" id="A0A4Y2HJJ2"/>
<proteinExistence type="predicted"/>
<evidence type="ECO:0000313" key="2">
    <source>
        <dbReference type="Proteomes" id="UP000499080"/>
    </source>
</evidence>
<protein>
    <submittedName>
        <fullName evidence="1">Uncharacterized protein</fullName>
    </submittedName>
</protein>
<organism evidence="1 2">
    <name type="scientific">Araneus ventricosus</name>
    <name type="common">Orbweaver spider</name>
    <name type="synonym">Epeira ventricosa</name>
    <dbReference type="NCBI Taxonomy" id="182803"/>
    <lineage>
        <taxon>Eukaryota</taxon>
        <taxon>Metazoa</taxon>
        <taxon>Ecdysozoa</taxon>
        <taxon>Arthropoda</taxon>
        <taxon>Chelicerata</taxon>
        <taxon>Arachnida</taxon>
        <taxon>Araneae</taxon>
        <taxon>Araneomorphae</taxon>
        <taxon>Entelegynae</taxon>
        <taxon>Araneoidea</taxon>
        <taxon>Araneidae</taxon>
        <taxon>Araneus</taxon>
    </lineage>
</organism>
<accession>A0A4Y2HJJ2</accession>
<keyword evidence="2" id="KW-1185">Reference proteome</keyword>
<evidence type="ECO:0000313" key="1">
    <source>
        <dbReference type="EMBL" id="GBM65512.1"/>
    </source>
</evidence>
<reference evidence="1 2" key="1">
    <citation type="journal article" date="2019" name="Sci. Rep.">
        <title>Orb-weaving spider Araneus ventricosus genome elucidates the spidroin gene catalogue.</title>
        <authorList>
            <person name="Kono N."/>
            <person name="Nakamura H."/>
            <person name="Ohtoshi R."/>
            <person name="Moran D.A.P."/>
            <person name="Shinohara A."/>
            <person name="Yoshida Y."/>
            <person name="Fujiwara M."/>
            <person name="Mori M."/>
            <person name="Tomita M."/>
            <person name="Arakawa K."/>
        </authorList>
    </citation>
    <scope>NUCLEOTIDE SEQUENCE [LARGE SCALE GENOMIC DNA]</scope>
</reference>
<comment type="caution">
    <text evidence="1">The sequence shown here is derived from an EMBL/GenBank/DDBJ whole genome shotgun (WGS) entry which is preliminary data.</text>
</comment>
<sequence>MHPCSNGVKVLSSTMRNIGDFVIFLRWSIVHLRPISWIYGIASLLHCRHTCSYRPRVIIFCCSTSAACILQPSYLLQGRYRSSRRCSQPSQSLSIGIYSIMELRADNVLAGGKTTLTRYNS</sequence>
<dbReference type="EMBL" id="BGPR01001981">
    <property type="protein sequence ID" value="GBM65512.1"/>
    <property type="molecule type" value="Genomic_DNA"/>
</dbReference>
<name>A0A4Y2HJJ2_ARAVE</name>